<evidence type="ECO:0000313" key="2">
    <source>
        <dbReference type="EMBL" id="HIW92022.1"/>
    </source>
</evidence>
<evidence type="ECO:0000313" key="3">
    <source>
        <dbReference type="Proteomes" id="UP000824190"/>
    </source>
</evidence>
<sequence length="308" mass="32045">MWPFGKKKDVANGGTASGVTDGESGQQDAAAAPAETTAAASAPAPSEASAPLTGSAPGSDAAAASGYDPINGDFGPFDGDNVDFQEFDYSDFAKSGLDLGSLRVPVPHNGEVQVEMGKNGPQMIHILTPFGRLTPVAMAAPRSGNQWEDSIPDITKGMTGDGLEVTVGSSLWGPEVLGTVKNGAMRVIGVDGPRWMLRMTLAGPVDKSEQLAELAYQVISRTFVYRGTDPLPAGQTLPVTIPAAMAEELKKLVEQRQKDAAAKKAEDGQASTESATTTPPQAPQQTQSPTPQQPRRGATADEQLGDEK</sequence>
<feature type="compositionally biased region" description="Basic and acidic residues" evidence="1">
    <location>
        <begin position="1"/>
        <end position="10"/>
    </location>
</feature>
<dbReference type="Pfam" id="PF12502">
    <property type="entry name" value="DUF3710"/>
    <property type="match status" value="1"/>
</dbReference>
<proteinExistence type="predicted"/>
<feature type="region of interest" description="Disordered" evidence="1">
    <location>
        <begin position="1"/>
        <end position="67"/>
    </location>
</feature>
<feature type="region of interest" description="Disordered" evidence="1">
    <location>
        <begin position="255"/>
        <end position="308"/>
    </location>
</feature>
<organism evidence="2 3">
    <name type="scientific">Candidatus Corynebacterium avicola</name>
    <dbReference type="NCBI Taxonomy" id="2838527"/>
    <lineage>
        <taxon>Bacteria</taxon>
        <taxon>Bacillati</taxon>
        <taxon>Actinomycetota</taxon>
        <taxon>Actinomycetes</taxon>
        <taxon>Mycobacteriales</taxon>
        <taxon>Corynebacteriaceae</taxon>
        <taxon>Corynebacterium</taxon>
    </lineage>
</organism>
<evidence type="ECO:0000256" key="1">
    <source>
        <dbReference type="SAM" id="MobiDB-lite"/>
    </source>
</evidence>
<feature type="compositionally biased region" description="Basic and acidic residues" evidence="1">
    <location>
        <begin position="255"/>
        <end position="267"/>
    </location>
</feature>
<comment type="caution">
    <text evidence="2">The sequence shown here is derived from an EMBL/GenBank/DDBJ whole genome shotgun (WGS) entry which is preliminary data.</text>
</comment>
<dbReference type="EMBL" id="DXGC01000084">
    <property type="protein sequence ID" value="HIW92022.1"/>
    <property type="molecule type" value="Genomic_DNA"/>
</dbReference>
<protein>
    <submittedName>
        <fullName evidence="2">DUF3710 domain-containing protein</fullName>
    </submittedName>
</protein>
<dbReference type="InterPro" id="IPR022183">
    <property type="entry name" value="DUF3710"/>
</dbReference>
<dbReference type="AlphaFoldDB" id="A0A9D1ULD4"/>
<feature type="compositionally biased region" description="Low complexity" evidence="1">
    <location>
        <begin position="29"/>
        <end position="66"/>
    </location>
</feature>
<name>A0A9D1ULD4_9CORY</name>
<gene>
    <name evidence="2" type="ORF">H9870_10215</name>
</gene>
<feature type="compositionally biased region" description="Low complexity" evidence="1">
    <location>
        <begin position="269"/>
        <end position="294"/>
    </location>
</feature>
<reference evidence="2" key="1">
    <citation type="journal article" date="2021" name="PeerJ">
        <title>Extensive microbial diversity within the chicken gut microbiome revealed by metagenomics and culture.</title>
        <authorList>
            <person name="Gilroy R."/>
            <person name="Ravi A."/>
            <person name="Getino M."/>
            <person name="Pursley I."/>
            <person name="Horton D.L."/>
            <person name="Alikhan N.F."/>
            <person name="Baker D."/>
            <person name="Gharbi K."/>
            <person name="Hall N."/>
            <person name="Watson M."/>
            <person name="Adriaenssens E.M."/>
            <person name="Foster-Nyarko E."/>
            <person name="Jarju S."/>
            <person name="Secka A."/>
            <person name="Antonio M."/>
            <person name="Oren A."/>
            <person name="Chaudhuri R.R."/>
            <person name="La Ragione R."/>
            <person name="Hildebrand F."/>
            <person name="Pallen M.J."/>
        </authorList>
    </citation>
    <scope>NUCLEOTIDE SEQUENCE</scope>
    <source>
        <strain evidence="2">CHK32-1732</strain>
    </source>
</reference>
<reference evidence="2" key="2">
    <citation type="submission" date="2021-04" db="EMBL/GenBank/DDBJ databases">
        <authorList>
            <person name="Gilroy R."/>
        </authorList>
    </citation>
    <scope>NUCLEOTIDE SEQUENCE</scope>
    <source>
        <strain evidence="2">CHK32-1732</strain>
    </source>
</reference>
<accession>A0A9D1ULD4</accession>
<dbReference type="Proteomes" id="UP000824190">
    <property type="component" value="Unassembled WGS sequence"/>
</dbReference>